<reference evidence="8" key="1">
    <citation type="submission" date="2025-08" db="UniProtKB">
        <authorList>
            <consortium name="RefSeq"/>
        </authorList>
    </citation>
    <scope>IDENTIFICATION</scope>
    <source>
        <tissue evidence="8">Gonad</tissue>
    </source>
</reference>
<dbReference type="AlphaFoldDB" id="A0A6P4YYC3"/>
<dbReference type="InterPro" id="IPR003591">
    <property type="entry name" value="Leu-rich_rpt_typical-subtyp"/>
</dbReference>
<feature type="compositionally biased region" description="Polar residues" evidence="4">
    <location>
        <begin position="512"/>
        <end position="527"/>
    </location>
</feature>
<dbReference type="KEGG" id="bbel:109468488"/>
<feature type="domain" description="Fibronectin type-III" evidence="6">
    <location>
        <begin position="556"/>
        <end position="652"/>
    </location>
</feature>
<dbReference type="InterPro" id="IPR032675">
    <property type="entry name" value="LRR_dom_sf"/>
</dbReference>
<keyword evidence="5" id="KW-1133">Transmembrane helix</keyword>
<dbReference type="Proteomes" id="UP000515135">
    <property type="component" value="Unplaced"/>
</dbReference>
<dbReference type="InterPro" id="IPR013783">
    <property type="entry name" value="Ig-like_fold"/>
</dbReference>
<dbReference type="Gene3D" id="3.80.10.10">
    <property type="entry name" value="Ribonuclease Inhibitor"/>
    <property type="match status" value="4"/>
</dbReference>
<dbReference type="InterPro" id="IPR036116">
    <property type="entry name" value="FN3_sf"/>
</dbReference>
<keyword evidence="5" id="KW-0472">Membrane</keyword>
<evidence type="ECO:0000256" key="3">
    <source>
        <dbReference type="ARBA" id="ARBA00022737"/>
    </source>
</evidence>
<evidence type="ECO:0000256" key="5">
    <source>
        <dbReference type="SAM" id="Phobius"/>
    </source>
</evidence>
<feature type="compositionally biased region" description="Low complexity" evidence="4">
    <location>
        <begin position="528"/>
        <end position="551"/>
    </location>
</feature>
<feature type="region of interest" description="Disordered" evidence="4">
    <location>
        <begin position="756"/>
        <end position="778"/>
    </location>
</feature>
<evidence type="ECO:0000313" key="8">
    <source>
        <dbReference type="RefSeq" id="XP_019622291.1"/>
    </source>
</evidence>
<dbReference type="PANTHER" id="PTHR24373:SF370">
    <property type="entry name" value="FISH-LIPS, ISOFORM E"/>
    <property type="match status" value="1"/>
</dbReference>
<dbReference type="GO" id="GO:0005615">
    <property type="term" value="C:extracellular space"/>
    <property type="evidence" value="ECO:0007669"/>
    <property type="project" value="TreeGrafter"/>
</dbReference>
<evidence type="ECO:0000256" key="4">
    <source>
        <dbReference type="SAM" id="MobiDB-lite"/>
    </source>
</evidence>
<accession>A0A6P4YYC3</accession>
<dbReference type="SUPFAM" id="SSF52058">
    <property type="entry name" value="L domain-like"/>
    <property type="match status" value="2"/>
</dbReference>
<dbReference type="SMART" id="SM00365">
    <property type="entry name" value="LRR_SD22"/>
    <property type="match status" value="9"/>
</dbReference>
<sequence>MDCSHGGHPGFPPEELIPSSTGTFLMNDNLMTSVPPTPVLLNLLELSLEDNSITTLERSPFRLRPNLQILRLGGNKITNVVSGAFDGLSQLLKLYLNRNNIETVEAFSGIDSPSSLEMLDLQGNKLTSIAISMFTGVPLLTELNLSSNNISTIEDGSFSGLKKLRVLYLHSNQILRLTNETFMGLSSLKSLVLANNKIQNLPDMVFNGAIALEFLDLVSNGISKITRKTFSGLFNLTALSLDSNNISTVEDGAFRDLVKLHTLSLFTNSLQDISASTFIGLAPDDRTDNTGLEVLYVSRNRLTAVRREDFARLTKLSFLTLFDNEITSEGLEDGSFANLGNLVFLSLYGNRLTNISAATFQGLTALRTLLLGGNQFQSFNAFAFANLPALTTLLIPRNPFSSASLHPDVFGNLTAVQYLDIAGVKSLSPRVFRHLPCLQTVTFGFSLTCDCDILALAKWLNKTDVKAERYVTSSQPVACYNPQRLRGRPLSNLRQEDLQMSCPTTTDPPPTESTVQTCPTSLTTEVMTSPRPVTTPSSTTPPSSSFTTRKPGTCTAPTDITVQNVQDSRAEISWLHDGKSINVDLTGFIIEYQIFGQKSWKDTQKVHADERYFTMVDVVPSTPYQACVAVLCKGKNIQAGKDHCVPFTTKMRSTTIVGLAVGIPLLLVILCLVAAVAIALKKRGPFSSKHEAGHSPERPQLQEDNHSKADAAVRPDRENRYQNAGFEEKQGVDGITSSYLDLGKAGDVLNSAGPPAHIAEAPVVPETSWLQTREHSGG</sequence>
<keyword evidence="3" id="KW-0677">Repeat</keyword>
<keyword evidence="1" id="KW-0433">Leucine-rich repeat</keyword>
<protein>
    <submittedName>
        <fullName evidence="8">Insulin-like growth factor-binding protein complex acid labile subunit</fullName>
    </submittedName>
</protein>
<dbReference type="RefSeq" id="XP_019622291.1">
    <property type="nucleotide sequence ID" value="XM_019766732.1"/>
</dbReference>
<dbReference type="PROSITE" id="PS51450">
    <property type="entry name" value="LRR"/>
    <property type="match status" value="5"/>
</dbReference>
<dbReference type="PANTHER" id="PTHR24373">
    <property type="entry name" value="SLIT RELATED LEUCINE-RICH REPEAT NEURONAL PROTEIN"/>
    <property type="match status" value="1"/>
</dbReference>
<evidence type="ECO:0000256" key="1">
    <source>
        <dbReference type="ARBA" id="ARBA00022614"/>
    </source>
</evidence>
<evidence type="ECO:0000256" key="2">
    <source>
        <dbReference type="ARBA" id="ARBA00022729"/>
    </source>
</evidence>
<proteinExistence type="predicted"/>
<dbReference type="InterPro" id="IPR050328">
    <property type="entry name" value="Dev_Immune_Receptor"/>
</dbReference>
<dbReference type="CDD" id="cd00063">
    <property type="entry name" value="FN3"/>
    <property type="match status" value="1"/>
</dbReference>
<evidence type="ECO:0000313" key="7">
    <source>
        <dbReference type="Proteomes" id="UP000515135"/>
    </source>
</evidence>
<feature type="compositionally biased region" description="Basic and acidic residues" evidence="4">
    <location>
        <begin position="688"/>
        <end position="727"/>
    </location>
</feature>
<dbReference type="OrthoDB" id="1055097at2759"/>
<organism evidence="7 8">
    <name type="scientific">Branchiostoma belcheri</name>
    <name type="common">Amphioxus</name>
    <dbReference type="NCBI Taxonomy" id="7741"/>
    <lineage>
        <taxon>Eukaryota</taxon>
        <taxon>Metazoa</taxon>
        <taxon>Chordata</taxon>
        <taxon>Cephalochordata</taxon>
        <taxon>Leptocardii</taxon>
        <taxon>Amphioxiformes</taxon>
        <taxon>Branchiostomatidae</taxon>
        <taxon>Branchiostoma</taxon>
    </lineage>
</organism>
<dbReference type="SUPFAM" id="SSF49265">
    <property type="entry name" value="Fibronectin type III"/>
    <property type="match status" value="1"/>
</dbReference>
<keyword evidence="5" id="KW-0812">Transmembrane</keyword>
<evidence type="ECO:0000259" key="6">
    <source>
        <dbReference type="PROSITE" id="PS50853"/>
    </source>
</evidence>
<gene>
    <name evidence="8" type="primary">LOC109468488</name>
</gene>
<dbReference type="InterPro" id="IPR003961">
    <property type="entry name" value="FN3_dom"/>
</dbReference>
<name>A0A6P4YYC3_BRABE</name>
<dbReference type="InterPro" id="IPR001611">
    <property type="entry name" value="Leu-rich_rpt"/>
</dbReference>
<keyword evidence="7" id="KW-1185">Reference proteome</keyword>
<dbReference type="GeneID" id="109468488"/>
<dbReference type="Pfam" id="PF13855">
    <property type="entry name" value="LRR_8"/>
    <property type="match status" value="4"/>
</dbReference>
<keyword evidence="2" id="KW-0732">Signal</keyword>
<dbReference type="Pfam" id="PF00041">
    <property type="entry name" value="fn3"/>
    <property type="match status" value="1"/>
</dbReference>
<feature type="region of interest" description="Disordered" evidence="4">
    <location>
        <begin position="500"/>
        <end position="553"/>
    </location>
</feature>
<feature type="region of interest" description="Disordered" evidence="4">
    <location>
        <begin position="686"/>
        <end position="727"/>
    </location>
</feature>
<dbReference type="SMART" id="SM00369">
    <property type="entry name" value="LRR_TYP"/>
    <property type="match status" value="15"/>
</dbReference>
<dbReference type="GO" id="GO:0031012">
    <property type="term" value="C:extracellular matrix"/>
    <property type="evidence" value="ECO:0007669"/>
    <property type="project" value="TreeGrafter"/>
</dbReference>
<dbReference type="Gene3D" id="2.60.40.10">
    <property type="entry name" value="Immunoglobulins"/>
    <property type="match status" value="1"/>
</dbReference>
<feature type="transmembrane region" description="Helical" evidence="5">
    <location>
        <begin position="656"/>
        <end position="680"/>
    </location>
</feature>
<dbReference type="PROSITE" id="PS50853">
    <property type="entry name" value="FN3"/>
    <property type="match status" value="1"/>
</dbReference>